<feature type="compositionally biased region" description="Basic and acidic residues" evidence="1">
    <location>
        <begin position="94"/>
        <end position="109"/>
    </location>
</feature>
<evidence type="ECO:0000313" key="3">
    <source>
        <dbReference type="Proteomes" id="UP000252893"/>
    </source>
</evidence>
<evidence type="ECO:0000313" key="2">
    <source>
        <dbReference type="EMBL" id="RBO98534.1"/>
    </source>
</evidence>
<feature type="compositionally biased region" description="Basic and acidic residues" evidence="1">
    <location>
        <begin position="54"/>
        <end position="64"/>
    </location>
</feature>
<dbReference type="OrthoDB" id="7835439at2"/>
<sequence>MKIEGRILAFATVLASLGLAGCVSDPTYGTGKSASSQLLDDMSSIATIGPKSKSGIEYKPRPDLVKPVAGQKENLPQPQQSVASAGDPSWPESPEERRKRLRSEIEANRDNPNFVSPIAPDSPSDFTPRRQILPSGSSRREEYAARNSVADPAAVAAAKQAQKDRSGGSATQRKYLSEPPISYRKPEASATAGELGEDEAKKERRRKAEATGSKSWRDTLGL</sequence>
<comment type="caution">
    <text evidence="2">The sequence shown here is derived from an EMBL/GenBank/DDBJ whole genome shotgun (WGS) entry which is preliminary data.</text>
</comment>
<dbReference type="EMBL" id="QNRH01000001">
    <property type="protein sequence ID" value="RBO98534.1"/>
    <property type="molecule type" value="Genomic_DNA"/>
</dbReference>
<feature type="region of interest" description="Disordered" evidence="1">
    <location>
        <begin position="48"/>
        <end position="222"/>
    </location>
</feature>
<protein>
    <submittedName>
        <fullName evidence="2">Uncharacterized protein</fullName>
    </submittedName>
</protein>
<organism evidence="2 3">
    <name type="scientific">Pseudochrobactrum asaccharolyticum</name>
    <dbReference type="NCBI Taxonomy" id="354351"/>
    <lineage>
        <taxon>Bacteria</taxon>
        <taxon>Pseudomonadati</taxon>
        <taxon>Pseudomonadota</taxon>
        <taxon>Alphaproteobacteria</taxon>
        <taxon>Hyphomicrobiales</taxon>
        <taxon>Brucellaceae</taxon>
        <taxon>Pseudochrobactrum</taxon>
    </lineage>
</organism>
<reference evidence="2 3" key="1">
    <citation type="submission" date="2018-06" db="EMBL/GenBank/DDBJ databases">
        <title>Genomic Encyclopedia of Type Strains, Phase IV (KMG-IV): sequencing the most valuable type-strain genomes for metagenomic binning, comparative biology and taxonomic classification.</title>
        <authorList>
            <person name="Goeker M."/>
        </authorList>
    </citation>
    <scope>NUCLEOTIDE SEQUENCE [LARGE SCALE GENOMIC DNA]</scope>
    <source>
        <strain evidence="2 3">DSM 25619</strain>
    </source>
</reference>
<feature type="compositionally biased region" description="Basic and acidic residues" evidence="1">
    <location>
        <begin position="198"/>
        <end position="209"/>
    </location>
</feature>
<gene>
    <name evidence="2" type="ORF">DFR47_101131</name>
</gene>
<evidence type="ECO:0000256" key="1">
    <source>
        <dbReference type="SAM" id="MobiDB-lite"/>
    </source>
</evidence>
<feature type="compositionally biased region" description="Polar residues" evidence="1">
    <location>
        <begin position="74"/>
        <end position="83"/>
    </location>
</feature>
<accession>A0A366EAN8</accession>
<dbReference type="Proteomes" id="UP000252893">
    <property type="component" value="Unassembled WGS sequence"/>
</dbReference>
<name>A0A366EAN8_9HYPH</name>
<dbReference type="RefSeq" id="WP_113942501.1">
    <property type="nucleotide sequence ID" value="NZ_JBHEEG010000003.1"/>
</dbReference>
<dbReference type="AlphaFoldDB" id="A0A366EAN8"/>
<keyword evidence="3" id="KW-1185">Reference proteome</keyword>
<dbReference type="PROSITE" id="PS51257">
    <property type="entry name" value="PROKAR_LIPOPROTEIN"/>
    <property type="match status" value="1"/>
</dbReference>
<proteinExistence type="predicted"/>
<feature type="compositionally biased region" description="Low complexity" evidence="1">
    <location>
        <begin position="145"/>
        <end position="160"/>
    </location>
</feature>